<keyword evidence="3" id="KW-1185">Reference proteome</keyword>
<feature type="compositionally biased region" description="Pro residues" evidence="1">
    <location>
        <begin position="75"/>
        <end position="86"/>
    </location>
</feature>
<gene>
    <name evidence="2" type="ORF">RXV79_20145</name>
</gene>
<evidence type="ECO:0000256" key="1">
    <source>
        <dbReference type="SAM" id="MobiDB-lite"/>
    </source>
</evidence>
<accession>A0ABZ0CQG6</accession>
<dbReference type="Proteomes" id="UP001303946">
    <property type="component" value="Chromosome"/>
</dbReference>
<protein>
    <submittedName>
        <fullName evidence="2">Uncharacterized protein</fullName>
    </submittedName>
</protein>
<name>A0ABZ0CQG6_9BURK</name>
<reference evidence="2 3" key="1">
    <citation type="submission" date="2023-10" db="EMBL/GenBank/DDBJ databases">
        <title>Bacteria for the degradation of biodegradable plastic PBAT(Polybutylene adipate terephthalate).</title>
        <authorList>
            <person name="Weon H.-Y."/>
            <person name="Yeon J."/>
        </authorList>
    </citation>
    <scope>NUCLEOTIDE SEQUENCE [LARGE SCALE GENOMIC DNA]</scope>
    <source>
        <strain evidence="2 3">SBD 7-3</strain>
    </source>
</reference>
<evidence type="ECO:0000313" key="2">
    <source>
        <dbReference type="EMBL" id="WOB07217.1"/>
    </source>
</evidence>
<proteinExistence type="predicted"/>
<feature type="region of interest" description="Disordered" evidence="1">
    <location>
        <begin position="62"/>
        <end position="86"/>
    </location>
</feature>
<evidence type="ECO:0000313" key="3">
    <source>
        <dbReference type="Proteomes" id="UP001303946"/>
    </source>
</evidence>
<organism evidence="2 3">
    <name type="scientific">Piscinibacter gummiphilus</name>
    <dbReference type="NCBI Taxonomy" id="946333"/>
    <lineage>
        <taxon>Bacteria</taxon>
        <taxon>Pseudomonadati</taxon>
        <taxon>Pseudomonadota</taxon>
        <taxon>Betaproteobacteria</taxon>
        <taxon>Burkholderiales</taxon>
        <taxon>Sphaerotilaceae</taxon>
        <taxon>Piscinibacter</taxon>
    </lineage>
</organism>
<dbReference type="RefSeq" id="WP_316699889.1">
    <property type="nucleotide sequence ID" value="NZ_CP136336.1"/>
</dbReference>
<sequence>MVSLFAFMVTAYGMNPYLVATFNSNLACETARSALLSTALEQNVAGTSTYAMAPRSLRCINTPGIVPGSSGRPPEASPPARRPAKK</sequence>
<dbReference type="EMBL" id="CP136336">
    <property type="protein sequence ID" value="WOB07217.1"/>
    <property type="molecule type" value="Genomic_DNA"/>
</dbReference>